<evidence type="ECO:0000256" key="4">
    <source>
        <dbReference type="ARBA" id="ARBA00022989"/>
    </source>
</evidence>
<feature type="transmembrane region" description="Helical" evidence="6">
    <location>
        <begin position="32"/>
        <end position="51"/>
    </location>
</feature>
<proteinExistence type="inferred from homology"/>
<feature type="transmembrane region" description="Helical" evidence="6">
    <location>
        <begin position="333"/>
        <end position="355"/>
    </location>
</feature>
<keyword evidence="3 6" id="KW-0812">Transmembrane</keyword>
<dbReference type="InterPro" id="IPR000515">
    <property type="entry name" value="MetI-like"/>
</dbReference>
<evidence type="ECO:0000256" key="3">
    <source>
        <dbReference type="ARBA" id="ARBA00022692"/>
    </source>
</evidence>
<dbReference type="FunCoup" id="A0A4R6QTS3">
    <property type="interactions" value="150"/>
</dbReference>
<comment type="subcellular location">
    <subcellularLocation>
        <location evidence="1 6">Cell membrane</location>
        <topology evidence="1 6">Multi-pass membrane protein</topology>
    </subcellularLocation>
</comment>
<dbReference type="GO" id="GO:0031460">
    <property type="term" value="P:glycine betaine transport"/>
    <property type="evidence" value="ECO:0007669"/>
    <property type="project" value="TreeGrafter"/>
</dbReference>
<dbReference type="Pfam" id="PF00528">
    <property type="entry name" value="BPD_transp_1"/>
    <property type="match status" value="1"/>
</dbReference>
<feature type="transmembrane region" description="Helical" evidence="6">
    <location>
        <begin position="195"/>
        <end position="222"/>
    </location>
</feature>
<dbReference type="InParanoid" id="A0A4R6QTS3"/>
<evidence type="ECO:0000259" key="7">
    <source>
        <dbReference type="PROSITE" id="PS50928"/>
    </source>
</evidence>
<dbReference type="AlphaFoldDB" id="A0A4R6QTS3"/>
<evidence type="ECO:0000313" key="8">
    <source>
        <dbReference type="EMBL" id="TDP74781.1"/>
    </source>
</evidence>
<organism evidence="8 9">
    <name type="scientific">Roseateles toxinivorans</name>
    <dbReference type="NCBI Taxonomy" id="270368"/>
    <lineage>
        <taxon>Bacteria</taxon>
        <taxon>Pseudomonadati</taxon>
        <taxon>Pseudomonadota</taxon>
        <taxon>Betaproteobacteria</taxon>
        <taxon>Burkholderiales</taxon>
        <taxon>Sphaerotilaceae</taxon>
        <taxon>Roseateles</taxon>
    </lineage>
</organism>
<comment type="caution">
    <text evidence="8">The sequence shown here is derived from an EMBL/GenBank/DDBJ whole genome shotgun (WGS) entry which is preliminary data.</text>
</comment>
<feature type="transmembrane region" description="Helical" evidence="6">
    <location>
        <begin position="88"/>
        <end position="108"/>
    </location>
</feature>
<dbReference type="PROSITE" id="PS50928">
    <property type="entry name" value="ABC_TM1"/>
    <property type="match status" value="1"/>
</dbReference>
<feature type="transmembrane region" description="Helical" evidence="6">
    <location>
        <begin position="228"/>
        <end position="248"/>
    </location>
</feature>
<dbReference type="OrthoDB" id="9801163at2"/>
<dbReference type="EMBL" id="SNXS01000001">
    <property type="protein sequence ID" value="TDP74781.1"/>
    <property type="molecule type" value="Genomic_DNA"/>
</dbReference>
<protein>
    <submittedName>
        <fullName evidence="8">Osmoprotectant transport system permease protein</fullName>
    </submittedName>
</protein>
<keyword evidence="5 6" id="KW-0472">Membrane</keyword>
<comment type="similarity">
    <text evidence="6">Belongs to the binding-protein-dependent transport system permease family.</text>
</comment>
<dbReference type="Gene3D" id="1.10.3720.10">
    <property type="entry name" value="MetI-like"/>
    <property type="match status" value="1"/>
</dbReference>
<accession>A0A4R6QTS3</accession>
<feature type="transmembrane region" description="Helical" evidence="6">
    <location>
        <begin position="115"/>
        <end position="137"/>
    </location>
</feature>
<evidence type="ECO:0000256" key="6">
    <source>
        <dbReference type="RuleBase" id="RU363032"/>
    </source>
</evidence>
<dbReference type="GO" id="GO:0005886">
    <property type="term" value="C:plasma membrane"/>
    <property type="evidence" value="ECO:0007669"/>
    <property type="project" value="UniProtKB-SubCell"/>
</dbReference>
<dbReference type="PANTHER" id="PTHR30177:SF30">
    <property type="entry name" value="GLYCINE BETAINE UPTAKE SYSTEM PERMEASE PROTEIN YEHY"/>
    <property type="match status" value="1"/>
</dbReference>
<keyword evidence="4 6" id="KW-1133">Transmembrane helix</keyword>
<dbReference type="InterPro" id="IPR051204">
    <property type="entry name" value="ABC_transp_perm/SBD"/>
</dbReference>
<feature type="domain" description="ABC transmembrane type-1" evidence="7">
    <location>
        <begin position="157"/>
        <end position="352"/>
    </location>
</feature>
<sequence>MALGLAAALSLSFLSHAPNRLASGRAIALIELAPALLALPVLLLIMGVFMPPTRRWQLASAVGNAALLLGLLWTAGDAATHLAEGATLARTSLGAGFWVLAAVCLLAIADALQGWIAAVVAAGLACGLALMLAGGALDQLALMKEYANRQELFHDALRRHLQIVLTTLLPALLIGLPLGVAAARSRRLGQALFPVLNLIQTIPSIALFALLIAPLALLAAAWPQLGRWGFAGIGLAPAVLALVLYSLLPITRSTAAGLQQVPAAVLDSARGMGMTPRQIFWRVEVPIALPLLLAGLRVATVQTVGLAVVASLIGAGGLGSLIFQGLLSSAADLVLLGVLPVLALGLLADAMFRALSRAWAGERAR</sequence>
<dbReference type="CDD" id="cd06261">
    <property type="entry name" value="TM_PBP2"/>
    <property type="match status" value="1"/>
</dbReference>
<dbReference type="Proteomes" id="UP000295361">
    <property type="component" value="Unassembled WGS sequence"/>
</dbReference>
<reference evidence="8 9" key="1">
    <citation type="submission" date="2019-03" db="EMBL/GenBank/DDBJ databases">
        <title>Genomic Encyclopedia of Type Strains, Phase IV (KMG-IV): sequencing the most valuable type-strain genomes for metagenomic binning, comparative biology and taxonomic classification.</title>
        <authorList>
            <person name="Goeker M."/>
        </authorList>
    </citation>
    <scope>NUCLEOTIDE SEQUENCE [LARGE SCALE GENOMIC DNA]</scope>
    <source>
        <strain evidence="8 9">DSM 16998</strain>
    </source>
</reference>
<gene>
    <name evidence="8" type="ORF">DES47_101847</name>
</gene>
<dbReference type="GO" id="GO:0055085">
    <property type="term" value="P:transmembrane transport"/>
    <property type="evidence" value="ECO:0007669"/>
    <property type="project" value="InterPro"/>
</dbReference>
<dbReference type="SUPFAM" id="SSF161098">
    <property type="entry name" value="MetI-like"/>
    <property type="match status" value="1"/>
</dbReference>
<evidence type="ECO:0000313" key="9">
    <source>
        <dbReference type="Proteomes" id="UP000295361"/>
    </source>
</evidence>
<name>A0A4R6QTS3_9BURK</name>
<dbReference type="RefSeq" id="WP_133699386.1">
    <property type="nucleotide sequence ID" value="NZ_SNXS01000001.1"/>
</dbReference>
<dbReference type="PANTHER" id="PTHR30177">
    <property type="entry name" value="GLYCINE BETAINE/L-PROLINE TRANSPORT SYSTEM PERMEASE PROTEIN PROW"/>
    <property type="match status" value="1"/>
</dbReference>
<keyword evidence="9" id="KW-1185">Reference proteome</keyword>
<dbReference type="InterPro" id="IPR035906">
    <property type="entry name" value="MetI-like_sf"/>
</dbReference>
<evidence type="ECO:0000256" key="2">
    <source>
        <dbReference type="ARBA" id="ARBA00022448"/>
    </source>
</evidence>
<evidence type="ECO:0000256" key="1">
    <source>
        <dbReference type="ARBA" id="ARBA00004651"/>
    </source>
</evidence>
<feature type="transmembrane region" description="Helical" evidence="6">
    <location>
        <begin position="161"/>
        <end position="183"/>
    </location>
</feature>
<evidence type="ECO:0000256" key="5">
    <source>
        <dbReference type="ARBA" id="ARBA00023136"/>
    </source>
</evidence>
<feature type="transmembrane region" description="Helical" evidence="6">
    <location>
        <begin position="58"/>
        <end position="76"/>
    </location>
</feature>
<keyword evidence="2 6" id="KW-0813">Transport</keyword>
<feature type="transmembrane region" description="Helical" evidence="6">
    <location>
        <begin position="304"/>
        <end position="326"/>
    </location>
</feature>